<accession>A0AAW1Y6V8</accession>
<evidence type="ECO:0000313" key="1">
    <source>
        <dbReference type="EMBL" id="KAK9943618.1"/>
    </source>
</evidence>
<name>A0AAW1Y6V8_RUBAR</name>
<protein>
    <submittedName>
        <fullName evidence="1">Uncharacterized protein</fullName>
    </submittedName>
</protein>
<proteinExistence type="predicted"/>
<sequence>MMAGAARPWVLLRAGLCGIDDGDGAVWRRWELGFAWCRQRWVLELKRAAAVVVSWRFGVWLRTGQRRGEDAWWRIWVVGCEIGAEEVVLIVKSHGLGMVVYAGGAAMV</sequence>
<dbReference type="AlphaFoldDB" id="A0AAW1Y6V8"/>
<dbReference type="EMBL" id="JBEDUW010000002">
    <property type="protein sequence ID" value="KAK9943618.1"/>
    <property type="molecule type" value="Genomic_DNA"/>
</dbReference>
<evidence type="ECO:0000313" key="2">
    <source>
        <dbReference type="Proteomes" id="UP001457282"/>
    </source>
</evidence>
<keyword evidence="2" id="KW-1185">Reference proteome</keyword>
<organism evidence="1 2">
    <name type="scientific">Rubus argutus</name>
    <name type="common">Southern blackberry</name>
    <dbReference type="NCBI Taxonomy" id="59490"/>
    <lineage>
        <taxon>Eukaryota</taxon>
        <taxon>Viridiplantae</taxon>
        <taxon>Streptophyta</taxon>
        <taxon>Embryophyta</taxon>
        <taxon>Tracheophyta</taxon>
        <taxon>Spermatophyta</taxon>
        <taxon>Magnoliopsida</taxon>
        <taxon>eudicotyledons</taxon>
        <taxon>Gunneridae</taxon>
        <taxon>Pentapetalae</taxon>
        <taxon>rosids</taxon>
        <taxon>fabids</taxon>
        <taxon>Rosales</taxon>
        <taxon>Rosaceae</taxon>
        <taxon>Rosoideae</taxon>
        <taxon>Rosoideae incertae sedis</taxon>
        <taxon>Rubus</taxon>
    </lineage>
</organism>
<dbReference type="Proteomes" id="UP001457282">
    <property type="component" value="Unassembled WGS sequence"/>
</dbReference>
<comment type="caution">
    <text evidence="1">The sequence shown here is derived from an EMBL/GenBank/DDBJ whole genome shotgun (WGS) entry which is preliminary data.</text>
</comment>
<gene>
    <name evidence="1" type="ORF">M0R45_009221</name>
</gene>
<reference evidence="1 2" key="1">
    <citation type="journal article" date="2023" name="G3 (Bethesda)">
        <title>A chromosome-length genome assembly and annotation of blackberry (Rubus argutus, cv. 'Hillquist').</title>
        <authorList>
            <person name="Bruna T."/>
            <person name="Aryal R."/>
            <person name="Dudchenko O."/>
            <person name="Sargent D.J."/>
            <person name="Mead D."/>
            <person name="Buti M."/>
            <person name="Cavallini A."/>
            <person name="Hytonen T."/>
            <person name="Andres J."/>
            <person name="Pham M."/>
            <person name="Weisz D."/>
            <person name="Mascagni F."/>
            <person name="Usai G."/>
            <person name="Natali L."/>
            <person name="Bassil N."/>
            <person name="Fernandez G.E."/>
            <person name="Lomsadze A."/>
            <person name="Armour M."/>
            <person name="Olukolu B."/>
            <person name="Poorten T."/>
            <person name="Britton C."/>
            <person name="Davik J."/>
            <person name="Ashrafi H."/>
            <person name="Aiden E.L."/>
            <person name="Borodovsky M."/>
            <person name="Worthington M."/>
        </authorList>
    </citation>
    <scope>NUCLEOTIDE SEQUENCE [LARGE SCALE GENOMIC DNA]</scope>
    <source>
        <strain evidence="1">PI 553951</strain>
    </source>
</reference>